<name>A0A9Q0S036_9DIPT</name>
<sequence length="665" mass="74898">MNMLMESQGSTWKYQALAQETSRTWEDSVFGIHNGINPVTSRKNEQHRRQYHQPSCRFTQLINTSLLNELKFRSKNSVISAETPTRNLLRNRKKSHLIKSSLSFDNIDNSCKKTEILFDPTKCVCNPLKHCFADSIEKSHFITRARGIDINNNIKTQIVDSVLYCRNDDRDVSGLSSNIKDKTNSIACRCAIETESEVRHRKGNNLKQTDESISCCCQCNRKEVTNKLSKNIKTISDLLCDRVNLIRCSLKENCCKSSFINTNMAWLRSMKLKERLAVGLGIILVLMTVLLLVDLQLDLGVSRAHLVSSHGKVRYVNDEDKSGVFIDFVRKLQNGLKPSYFLQMDSQSGSAKKKQRRMHAFGSSYLSLMLSYSRHSVFKSNPNSLVGPTHNSKSHSNTGNKPILLPKRNSFITFKPKIPSNTKSPLQQWSINTNKLEAQFANSNIVSDLTKYNTIVGVGVDILNTVSDIVLIPPADNMYLAVKTRTPSFTTGLHKPGFSMREIRSLLINELGLQHDNSPSTSRNTSAHRAKTVRDAAIRIFKASKPKPVAHHEHCWYHRQFGQASATCIEPCSFIKPPTFASLMKEKAEAAKSPAKIPRSDAPLPGEIATNVPRTPGHNTKEDLDWNFPSQLVRYIGRRIRNTFTLSSARNFIVFPATASTVNSR</sequence>
<reference evidence="3" key="1">
    <citation type="submission" date="2022-07" db="EMBL/GenBank/DDBJ databases">
        <authorList>
            <person name="Trinca V."/>
            <person name="Uliana J.V.C."/>
            <person name="Torres T.T."/>
            <person name="Ward R.J."/>
            <person name="Monesi N."/>
        </authorList>
    </citation>
    <scope>NUCLEOTIDE SEQUENCE</scope>
    <source>
        <strain evidence="3">HSMRA1968</strain>
        <tissue evidence="3">Whole embryos</tissue>
    </source>
</reference>
<keyword evidence="4" id="KW-1185">Reference proteome</keyword>
<keyword evidence="2" id="KW-0812">Transmembrane</keyword>
<protein>
    <submittedName>
        <fullName evidence="3">Extracellular serine/threonine protein</fullName>
    </submittedName>
</protein>
<evidence type="ECO:0000256" key="1">
    <source>
        <dbReference type="SAM" id="MobiDB-lite"/>
    </source>
</evidence>
<proteinExistence type="predicted"/>
<gene>
    <name evidence="3" type="ORF">Bhyg_12061</name>
</gene>
<evidence type="ECO:0000313" key="3">
    <source>
        <dbReference type="EMBL" id="KAJ6639317.1"/>
    </source>
</evidence>
<feature type="region of interest" description="Disordered" evidence="1">
    <location>
        <begin position="592"/>
        <end position="623"/>
    </location>
</feature>
<dbReference type="AlphaFoldDB" id="A0A9Q0S036"/>
<comment type="caution">
    <text evidence="3">The sequence shown here is derived from an EMBL/GenBank/DDBJ whole genome shotgun (WGS) entry which is preliminary data.</text>
</comment>
<organism evidence="3 4">
    <name type="scientific">Pseudolycoriella hygida</name>
    <dbReference type="NCBI Taxonomy" id="35572"/>
    <lineage>
        <taxon>Eukaryota</taxon>
        <taxon>Metazoa</taxon>
        <taxon>Ecdysozoa</taxon>
        <taxon>Arthropoda</taxon>
        <taxon>Hexapoda</taxon>
        <taxon>Insecta</taxon>
        <taxon>Pterygota</taxon>
        <taxon>Neoptera</taxon>
        <taxon>Endopterygota</taxon>
        <taxon>Diptera</taxon>
        <taxon>Nematocera</taxon>
        <taxon>Sciaroidea</taxon>
        <taxon>Sciaridae</taxon>
        <taxon>Pseudolycoriella</taxon>
    </lineage>
</organism>
<evidence type="ECO:0000313" key="4">
    <source>
        <dbReference type="Proteomes" id="UP001151699"/>
    </source>
</evidence>
<evidence type="ECO:0000256" key="2">
    <source>
        <dbReference type="SAM" id="Phobius"/>
    </source>
</evidence>
<keyword evidence="2" id="KW-1133">Transmembrane helix</keyword>
<dbReference type="Proteomes" id="UP001151699">
    <property type="component" value="Chromosome X"/>
</dbReference>
<feature type="transmembrane region" description="Helical" evidence="2">
    <location>
        <begin position="276"/>
        <end position="293"/>
    </location>
</feature>
<accession>A0A9Q0S036</accession>
<dbReference type="EMBL" id="WJQU01000003">
    <property type="protein sequence ID" value="KAJ6639317.1"/>
    <property type="molecule type" value="Genomic_DNA"/>
</dbReference>
<keyword evidence="2" id="KW-0472">Membrane</keyword>
<dbReference type="OrthoDB" id="8583677at2759"/>